<evidence type="ECO:0000313" key="3">
    <source>
        <dbReference type="Proteomes" id="UP000178534"/>
    </source>
</evidence>
<evidence type="ECO:0000313" key="2">
    <source>
        <dbReference type="EMBL" id="OGZ13873.1"/>
    </source>
</evidence>
<dbReference type="Proteomes" id="UP000178534">
    <property type="component" value="Unassembled WGS sequence"/>
</dbReference>
<dbReference type="PROSITE" id="PS00409">
    <property type="entry name" value="PROKAR_NTER_METHYL"/>
    <property type="match status" value="1"/>
</dbReference>
<accession>A0A1G2DK49</accession>
<dbReference type="SUPFAM" id="SSF54523">
    <property type="entry name" value="Pili subunits"/>
    <property type="match status" value="1"/>
</dbReference>
<comment type="caution">
    <text evidence="2">The sequence shown here is derived from an EMBL/GenBank/DDBJ whole genome shotgun (WGS) entry which is preliminary data.</text>
</comment>
<dbReference type="InterPro" id="IPR045584">
    <property type="entry name" value="Pilin-like"/>
</dbReference>
<dbReference type="EMBL" id="MHLP01000002">
    <property type="protein sequence ID" value="OGZ13873.1"/>
    <property type="molecule type" value="Genomic_DNA"/>
</dbReference>
<organism evidence="2 3">
    <name type="scientific">Candidatus Lloydbacteria bacterium RIFCSPLOWO2_01_FULL_50_20</name>
    <dbReference type="NCBI Taxonomy" id="1798665"/>
    <lineage>
        <taxon>Bacteria</taxon>
        <taxon>Candidatus Lloydiibacteriota</taxon>
    </lineage>
</organism>
<evidence type="ECO:0000256" key="1">
    <source>
        <dbReference type="SAM" id="Phobius"/>
    </source>
</evidence>
<dbReference type="InterPro" id="IPR012902">
    <property type="entry name" value="N_methyl_site"/>
</dbReference>
<proteinExistence type="predicted"/>
<sequence length="156" mass="16758">MRLSLSIRGITTIEILFALAILGTIATFVLAAFSDFRSRQTLGAVVEKTLAAFSAAHLDTISSKNDMTYGVQLKTNEVIYFEGATYPGDNDPGNIHYVFPPNIEIANVALSGGGSTIFYRRLTGATDNYGTFDIRVAGNHDTKTTITINQTGATSI</sequence>
<keyword evidence="1" id="KW-1133">Transmembrane helix</keyword>
<gene>
    <name evidence="2" type="ORF">A2942_02960</name>
</gene>
<protein>
    <recommendedName>
        <fullName evidence="4">General secretion pathway GspH domain-containing protein</fullName>
    </recommendedName>
</protein>
<reference evidence="2 3" key="1">
    <citation type="journal article" date="2016" name="Nat. Commun.">
        <title>Thousands of microbial genomes shed light on interconnected biogeochemical processes in an aquifer system.</title>
        <authorList>
            <person name="Anantharaman K."/>
            <person name="Brown C.T."/>
            <person name="Hug L.A."/>
            <person name="Sharon I."/>
            <person name="Castelle C.J."/>
            <person name="Probst A.J."/>
            <person name="Thomas B.C."/>
            <person name="Singh A."/>
            <person name="Wilkins M.J."/>
            <person name="Karaoz U."/>
            <person name="Brodie E.L."/>
            <person name="Williams K.H."/>
            <person name="Hubbard S.S."/>
            <person name="Banfield J.F."/>
        </authorList>
    </citation>
    <scope>NUCLEOTIDE SEQUENCE [LARGE SCALE GENOMIC DNA]</scope>
</reference>
<dbReference type="AlphaFoldDB" id="A0A1G2DK49"/>
<dbReference type="STRING" id="1798665.A2942_02960"/>
<name>A0A1G2DK49_9BACT</name>
<evidence type="ECO:0008006" key="4">
    <source>
        <dbReference type="Google" id="ProtNLM"/>
    </source>
</evidence>
<keyword evidence="1" id="KW-0472">Membrane</keyword>
<keyword evidence="1" id="KW-0812">Transmembrane</keyword>
<feature type="transmembrane region" description="Helical" evidence="1">
    <location>
        <begin position="12"/>
        <end position="33"/>
    </location>
</feature>